<dbReference type="EMBL" id="BQNB010021312">
    <property type="protein sequence ID" value="GJU05058.1"/>
    <property type="molecule type" value="Genomic_DNA"/>
</dbReference>
<name>A0ABQ5J0S5_9ASTR</name>
<accession>A0ABQ5J0S5</accession>
<protein>
    <recommendedName>
        <fullName evidence="4">DUF38 domain-containing protein</fullName>
    </recommendedName>
</protein>
<feature type="compositionally biased region" description="Basic and acidic residues" evidence="1">
    <location>
        <begin position="16"/>
        <end position="40"/>
    </location>
</feature>
<evidence type="ECO:0000256" key="1">
    <source>
        <dbReference type="SAM" id="MobiDB-lite"/>
    </source>
</evidence>
<proteinExistence type="predicted"/>
<reference evidence="2" key="2">
    <citation type="submission" date="2022-01" db="EMBL/GenBank/DDBJ databases">
        <authorList>
            <person name="Yamashiro T."/>
            <person name="Shiraishi A."/>
            <person name="Satake H."/>
            <person name="Nakayama K."/>
        </authorList>
    </citation>
    <scope>NUCLEOTIDE SEQUENCE</scope>
</reference>
<organism evidence="2 3">
    <name type="scientific">Tanacetum coccineum</name>
    <dbReference type="NCBI Taxonomy" id="301880"/>
    <lineage>
        <taxon>Eukaryota</taxon>
        <taxon>Viridiplantae</taxon>
        <taxon>Streptophyta</taxon>
        <taxon>Embryophyta</taxon>
        <taxon>Tracheophyta</taxon>
        <taxon>Spermatophyta</taxon>
        <taxon>Magnoliopsida</taxon>
        <taxon>eudicotyledons</taxon>
        <taxon>Gunneridae</taxon>
        <taxon>Pentapetalae</taxon>
        <taxon>asterids</taxon>
        <taxon>campanulids</taxon>
        <taxon>Asterales</taxon>
        <taxon>Asteraceae</taxon>
        <taxon>Asteroideae</taxon>
        <taxon>Anthemideae</taxon>
        <taxon>Anthemidinae</taxon>
        <taxon>Tanacetum</taxon>
    </lineage>
</organism>
<dbReference type="Proteomes" id="UP001151760">
    <property type="component" value="Unassembled WGS sequence"/>
</dbReference>
<gene>
    <name evidence="2" type="ORF">Tco_1121488</name>
</gene>
<keyword evidence="3" id="KW-1185">Reference proteome</keyword>
<sequence length="383" mass="45910">MKTDLQTQVADPELDDAFRKHDHDEHQGDDGPPKEEKSVKKAEDIKRLKVYKMILDDETPELIEEFQNVDKCVPTIFDHEKMEATLRDMMSNMFKDVEEYAYHLEQSKNYMENQTYGNSEERKYVLSFHKIRDVPFLEEDLEEKMNRWVYKYNHNRVRNNPEEYFSDHRIVKVVRVTIEQQYELDYMEQIIVMRENDKPDSFSEADFKYLNKDDIEDMSRLIWERVHDFQLGIESYQIKINLTAPTLIFPGIEAFLKEVKLKIFETEFLKKVPLLGELDHDIMKACKREITKHLRHHEQMRRWESFVNGRPILPMMRRQLVVTTLPENSILAHKESDGDKYLLNITIKSWYLKLEPGNSIEFFKSKYGFKVISFSDSDWQSVL</sequence>
<evidence type="ECO:0000313" key="3">
    <source>
        <dbReference type="Proteomes" id="UP001151760"/>
    </source>
</evidence>
<reference evidence="2" key="1">
    <citation type="journal article" date="2022" name="Int. J. Mol. Sci.">
        <title>Draft Genome of Tanacetum Coccineum: Genomic Comparison of Closely Related Tanacetum-Family Plants.</title>
        <authorList>
            <person name="Yamashiro T."/>
            <person name="Shiraishi A."/>
            <person name="Nakayama K."/>
            <person name="Satake H."/>
        </authorList>
    </citation>
    <scope>NUCLEOTIDE SEQUENCE</scope>
</reference>
<feature type="region of interest" description="Disordered" evidence="1">
    <location>
        <begin position="1"/>
        <end position="40"/>
    </location>
</feature>
<evidence type="ECO:0000313" key="2">
    <source>
        <dbReference type="EMBL" id="GJU05058.1"/>
    </source>
</evidence>
<evidence type="ECO:0008006" key="4">
    <source>
        <dbReference type="Google" id="ProtNLM"/>
    </source>
</evidence>
<comment type="caution">
    <text evidence="2">The sequence shown here is derived from an EMBL/GenBank/DDBJ whole genome shotgun (WGS) entry which is preliminary data.</text>
</comment>